<dbReference type="EMBL" id="AGNL01038286">
    <property type="protein sequence ID" value="EJK53198.1"/>
    <property type="molecule type" value="Genomic_DNA"/>
</dbReference>
<evidence type="ECO:0000256" key="2">
    <source>
        <dbReference type="ARBA" id="ARBA00022771"/>
    </source>
</evidence>
<reference evidence="7 8" key="1">
    <citation type="journal article" date="2012" name="Genome Biol.">
        <title>Genome and low-iron response of an oceanic diatom adapted to chronic iron limitation.</title>
        <authorList>
            <person name="Lommer M."/>
            <person name="Specht M."/>
            <person name="Roy A.S."/>
            <person name="Kraemer L."/>
            <person name="Andreson R."/>
            <person name="Gutowska M.A."/>
            <person name="Wolf J."/>
            <person name="Bergner S.V."/>
            <person name="Schilhabel M.B."/>
            <person name="Klostermeier U.C."/>
            <person name="Beiko R.G."/>
            <person name="Rosenstiel P."/>
            <person name="Hippler M."/>
            <person name="Laroche J."/>
        </authorList>
    </citation>
    <scope>NUCLEOTIDE SEQUENCE [LARGE SCALE GENOMIC DNA]</scope>
    <source>
        <strain evidence="7 8">CCMP1005</strain>
    </source>
</reference>
<dbReference type="Proteomes" id="UP000266841">
    <property type="component" value="Unassembled WGS sequence"/>
</dbReference>
<dbReference type="SUPFAM" id="SSF144232">
    <property type="entry name" value="HIT/MYND zinc finger-like"/>
    <property type="match status" value="1"/>
</dbReference>
<dbReference type="Gene3D" id="6.10.140.2220">
    <property type="match status" value="1"/>
</dbReference>
<keyword evidence="1" id="KW-0479">Metal-binding</keyword>
<feature type="region of interest" description="Disordered" evidence="5">
    <location>
        <begin position="1"/>
        <end position="45"/>
    </location>
</feature>
<dbReference type="OrthoDB" id="58802at2759"/>
<dbReference type="InterPro" id="IPR002893">
    <property type="entry name" value="Znf_MYND"/>
</dbReference>
<gene>
    <name evidence="7" type="ORF">THAOC_27420</name>
</gene>
<evidence type="ECO:0000256" key="3">
    <source>
        <dbReference type="ARBA" id="ARBA00022833"/>
    </source>
</evidence>
<dbReference type="PROSITE" id="PS50865">
    <property type="entry name" value="ZF_MYND_2"/>
    <property type="match status" value="1"/>
</dbReference>
<feature type="compositionally biased region" description="Low complexity" evidence="5">
    <location>
        <begin position="29"/>
        <end position="42"/>
    </location>
</feature>
<evidence type="ECO:0000313" key="8">
    <source>
        <dbReference type="Proteomes" id="UP000266841"/>
    </source>
</evidence>
<accession>K0RHP2</accession>
<feature type="domain" description="MYND-type" evidence="6">
    <location>
        <begin position="189"/>
        <end position="230"/>
    </location>
</feature>
<sequence length="283" mass="30704">MARSKHRHSSSGPPPLPSASSFHSVRDVSAAASPLPNALPLNDDGLWDRPLRVLLTSASHGGASLLGLRPHSPDSSPAPSALARGQGKVGGTKSPIGFNSDITKHHDAERRRRRDGSAEDVPTRPLSCQIDPEEARRWRTTHGPRSQVTSKKTDAQMYFLESPAVQQPVAAQLGPCVPVYRESDSCEACANCGKQGNDIVKLKSCTACRLVKYCGVDCQRAHRKQHKKACRQRAAELKDEQLYSQGHERPEGDFCPICTLPIPLPMGDHSVFNVCCMKGFATA</sequence>
<organism evidence="7 8">
    <name type="scientific">Thalassiosira oceanica</name>
    <name type="common">Marine diatom</name>
    <dbReference type="NCBI Taxonomy" id="159749"/>
    <lineage>
        <taxon>Eukaryota</taxon>
        <taxon>Sar</taxon>
        <taxon>Stramenopiles</taxon>
        <taxon>Ochrophyta</taxon>
        <taxon>Bacillariophyta</taxon>
        <taxon>Coscinodiscophyceae</taxon>
        <taxon>Thalassiosirophycidae</taxon>
        <taxon>Thalassiosirales</taxon>
        <taxon>Thalassiosiraceae</taxon>
        <taxon>Thalassiosira</taxon>
    </lineage>
</organism>
<keyword evidence="3" id="KW-0862">Zinc</keyword>
<keyword evidence="2 4" id="KW-0863">Zinc-finger</keyword>
<comment type="caution">
    <text evidence="7">The sequence shown here is derived from an EMBL/GenBank/DDBJ whole genome shotgun (WGS) entry which is preliminary data.</text>
</comment>
<proteinExistence type="predicted"/>
<feature type="non-terminal residue" evidence="7">
    <location>
        <position position="283"/>
    </location>
</feature>
<evidence type="ECO:0000256" key="5">
    <source>
        <dbReference type="SAM" id="MobiDB-lite"/>
    </source>
</evidence>
<evidence type="ECO:0000256" key="1">
    <source>
        <dbReference type="ARBA" id="ARBA00022723"/>
    </source>
</evidence>
<protein>
    <recommendedName>
        <fullName evidence="6">MYND-type domain-containing protein</fullName>
    </recommendedName>
</protein>
<name>K0RHP2_THAOC</name>
<dbReference type="AlphaFoldDB" id="K0RHP2"/>
<evidence type="ECO:0000259" key="6">
    <source>
        <dbReference type="PROSITE" id="PS50865"/>
    </source>
</evidence>
<feature type="compositionally biased region" description="Low complexity" evidence="5">
    <location>
        <begin position="73"/>
        <end position="83"/>
    </location>
</feature>
<keyword evidence="8" id="KW-1185">Reference proteome</keyword>
<dbReference type="Pfam" id="PF01753">
    <property type="entry name" value="zf-MYND"/>
    <property type="match status" value="1"/>
</dbReference>
<evidence type="ECO:0000256" key="4">
    <source>
        <dbReference type="PROSITE-ProRule" id="PRU00134"/>
    </source>
</evidence>
<evidence type="ECO:0000313" key="7">
    <source>
        <dbReference type="EMBL" id="EJK53198.1"/>
    </source>
</evidence>
<dbReference type="GO" id="GO:0008270">
    <property type="term" value="F:zinc ion binding"/>
    <property type="evidence" value="ECO:0007669"/>
    <property type="project" value="UniProtKB-KW"/>
</dbReference>
<feature type="region of interest" description="Disordered" evidence="5">
    <location>
        <begin position="65"/>
        <end position="126"/>
    </location>
</feature>